<feature type="domain" description="C2H2-type" evidence="12">
    <location>
        <begin position="699"/>
        <end position="727"/>
    </location>
</feature>
<keyword evidence="6" id="KW-0805">Transcription regulation</keyword>
<evidence type="ECO:0000256" key="5">
    <source>
        <dbReference type="ARBA" id="ARBA00022833"/>
    </source>
</evidence>
<keyword evidence="4 10" id="KW-0863">Zinc-finger</keyword>
<keyword evidence="3" id="KW-0677">Repeat</keyword>
<evidence type="ECO:0000256" key="8">
    <source>
        <dbReference type="ARBA" id="ARBA00023163"/>
    </source>
</evidence>
<feature type="domain" description="C2H2-type" evidence="12">
    <location>
        <begin position="661"/>
        <end position="689"/>
    </location>
</feature>
<dbReference type="FunFam" id="3.30.160.60:FF:000100">
    <property type="entry name" value="Zinc finger 45-like"/>
    <property type="match status" value="1"/>
</dbReference>
<evidence type="ECO:0000256" key="2">
    <source>
        <dbReference type="ARBA" id="ARBA00022723"/>
    </source>
</evidence>
<dbReference type="PANTHER" id="PTHR24388">
    <property type="entry name" value="ZINC FINGER PROTEIN"/>
    <property type="match status" value="1"/>
</dbReference>
<keyword evidence="14" id="KW-1185">Reference proteome</keyword>
<dbReference type="STRING" id="51511.ENSCSAVP00000006572"/>
<feature type="domain" description="C2H2-type" evidence="12">
    <location>
        <begin position="816"/>
        <end position="844"/>
    </location>
</feature>
<dbReference type="HOGENOM" id="CLU_303029_0_0_1"/>
<evidence type="ECO:0000256" key="3">
    <source>
        <dbReference type="ARBA" id="ARBA00022737"/>
    </source>
</evidence>
<evidence type="ECO:0000256" key="4">
    <source>
        <dbReference type="ARBA" id="ARBA00022771"/>
    </source>
</evidence>
<dbReference type="Pfam" id="PF00096">
    <property type="entry name" value="zf-C2H2"/>
    <property type="match status" value="9"/>
</dbReference>
<dbReference type="InterPro" id="IPR041697">
    <property type="entry name" value="Znf-C2H2_11"/>
</dbReference>
<keyword evidence="8" id="KW-0804">Transcription</keyword>
<dbReference type="GO" id="GO:0000978">
    <property type="term" value="F:RNA polymerase II cis-regulatory region sequence-specific DNA binding"/>
    <property type="evidence" value="ECO:0007669"/>
    <property type="project" value="TreeGrafter"/>
</dbReference>
<dbReference type="FunFam" id="3.30.160.60:FF:000065">
    <property type="entry name" value="B-cell CLL/lymphoma 6, member B"/>
    <property type="match status" value="1"/>
</dbReference>
<comment type="subcellular location">
    <subcellularLocation>
        <location evidence="1">Nucleus</location>
    </subcellularLocation>
</comment>
<dbReference type="GeneTree" id="ENSGT00940000162287"/>
<feature type="domain" description="C2H2-type" evidence="12">
    <location>
        <begin position="390"/>
        <end position="418"/>
    </location>
</feature>
<dbReference type="GO" id="GO:0000981">
    <property type="term" value="F:DNA-binding transcription factor activity, RNA polymerase II-specific"/>
    <property type="evidence" value="ECO:0007669"/>
    <property type="project" value="TreeGrafter"/>
</dbReference>
<evidence type="ECO:0000256" key="7">
    <source>
        <dbReference type="ARBA" id="ARBA00023125"/>
    </source>
</evidence>
<accession>H2YMM0</accession>
<dbReference type="InterPro" id="IPR050527">
    <property type="entry name" value="Snail/Krueppel_Znf"/>
</dbReference>
<keyword evidence="7" id="KW-0238">DNA-binding</keyword>
<name>H2YMM0_CIOSA</name>
<dbReference type="GO" id="GO:0005634">
    <property type="term" value="C:nucleus"/>
    <property type="evidence" value="ECO:0007669"/>
    <property type="project" value="UniProtKB-SubCell"/>
</dbReference>
<dbReference type="FunFam" id="3.30.160.60:FF:000176">
    <property type="entry name" value="zinc finger protein 70"/>
    <property type="match status" value="1"/>
</dbReference>
<protein>
    <recommendedName>
        <fullName evidence="12">C2H2-type domain-containing protein</fullName>
    </recommendedName>
</protein>
<feature type="region of interest" description="Disordered" evidence="11">
    <location>
        <begin position="960"/>
        <end position="983"/>
    </location>
</feature>
<sequence>MDNNKYWHPSSSGAQNTSIELNVSKPKDSEMTVISQTSMVNFANIFAGATAALANSDVNENDAINGSGGKGFMVGQGVPSLNQISIPSANQLSKRAGVFSGTLPGMGSINNIGMVNSNVLIATSTQQIVSNVQCGSPAQAPYTSTAPQISIRKDFIQQAAAESGVTMIQHTIPTIMTPIYATQQHQQQAECHEEFESAGKLSFHNFKSHAELHARPHKCPACPESFLAPHHLQDHIKAVHVHTETQNSAVVFTCSECQACFMSGGQLNYHIYMAHTVQGPRAVQHKCLECGKNFMKSSLLSSHMRNVHGVNAMAVQSHSTSGPRLQQNDMSKPFVCSECDKSFRSNAYLKQHILAVHNKPNKCEQCGKGFGRRSDLNRHLRSVHMRERNHSCSKCGWTFAEAGNLKHHMQAVHSKEKNFQCVICSKQFSISSYLKTHMLRVHGLDDASKTAVVIPVAQSQVNRCFECGQMFENAAMLQLISIAGLILVQQTMYTTMVMSTHPQPFWCTVCGGFSQAFQLQVIYPPKQPSPLPSIQSHLQLRHTDNNQPTNNMPSVIQSTNQNQGVNSNQPMEMVGQIDLNKLSENLGKSCLECGLVIGKLGKRHICSAIKFTQQQTGLPRVTAMALAAERPHLCTKCGKGFKTATHLKQHVRCVHTNDRPHKCNQCSKTFARMSDLNRHRRGVHERDKASSKSVRMLSLKCSQCGSNFVETSQLKRHILTVHMNQLPSYKCADCQEGFEDETQFKSHICYEAERPHVCHVCSKRFTEQPQLRRHIRSAHNPGNTHTQHQVSHQGVLPNVFVQYPACNSIPPHTQVHKCFECARTFTRPVDLERHIHAVHLKEKPHECHICGKRFGLHGNLNKHIRAVHMLEKPHQCVECGKCFAHIGVLKRHLRDIHFYDKRPGSKKSPDAPSIDLHESPHEPEHQVNHLTVLQAIEAMQQQEQIVHTQQHVHDVTMTSSPQLMTSSPQLMTSSPQLMQKNQS</sequence>
<feature type="domain" description="C2H2-type" evidence="12">
    <location>
        <begin position="361"/>
        <end position="389"/>
    </location>
</feature>
<feature type="domain" description="C2H2-type" evidence="12">
    <location>
        <begin position="217"/>
        <end position="247"/>
    </location>
</feature>
<dbReference type="Gene3D" id="3.30.160.60">
    <property type="entry name" value="Classic Zinc Finger"/>
    <property type="match status" value="12"/>
</dbReference>
<feature type="domain" description="C2H2-type" evidence="12">
    <location>
        <begin position="285"/>
        <end position="308"/>
    </location>
</feature>
<dbReference type="SUPFAM" id="SSF57667">
    <property type="entry name" value="beta-beta-alpha zinc fingers"/>
    <property type="match status" value="8"/>
</dbReference>
<dbReference type="FunFam" id="3.30.160.60:FF:001228">
    <property type="entry name" value="Zinc finger protein 236"/>
    <property type="match status" value="1"/>
</dbReference>
<dbReference type="InterPro" id="IPR013087">
    <property type="entry name" value="Znf_C2H2_type"/>
</dbReference>
<keyword evidence="9" id="KW-0539">Nucleus</keyword>
<reference evidence="13" key="3">
    <citation type="submission" date="2025-09" db="UniProtKB">
        <authorList>
            <consortium name="Ensembl"/>
        </authorList>
    </citation>
    <scope>IDENTIFICATION</scope>
</reference>
<dbReference type="InterPro" id="IPR036236">
    <property type="entry name" value="Znf_C2H2_sf"/>
</dbReference>
<keyword evidence="2" id="KW-0479">Metal-binding</keyword>
<proteinExistence type="predicted"/>
<dbReference type="Proteomes" id="UP000007875">
    <property type="component" value="Unassembled WGS sequence"/>
</dbReference>
<feature type="region of interest" description="Disordered" evidence="11">
    <location>
        <begin position="900"/>
        <end position="925"/>
    </location>
</feature>
<feature type="domain" description="C2H2-type" evidence="12">
    <location>
        <begin position="874"/>
        <end position="902"/>
    </location>
</feature>
<dbReference type="Pfam" id="PF16622">
    <property type="entry name" value="zf-C2H2_11"/>
    <property type="match status" value="1"/>
</dbReference>
<feature type="domain" description="C2H2-type" evidence="12">
    <location>
        <begin position="756"/>
        <end position="784"/>
    </location>
</feature>
<evidence type="ECO:0000256" key="9">
    <source>
        <dbReference type="ARBA" id="ARBA00023242"/>
    </source>
</evidence>
<dbReference type="PANTHER" id="PTHR24388:SF53">
    <property type="entry name" value="CHORION TRANSCRIPTION FACTOR CF2-RELATED"/>
    <property type="match status" value="1"/>
</dbReference>
<dbReference type="InParanoid" id="H2YMM0"/>
<evidence type="ECO:0000256" key="10">
    <source>
        <dbReference type="PROSITE-ProRule" id="PRU00042"/>
    </source>
</evidence>
<dbReference type="FunFam" id="3.30.160.60:FF:000446">
    <property type="entry name" value="Zinc finger protein"/>
    <property type="match status" value="1"/>
</dbReference>
<dbReference type="Ensembl" id="ENSCSAVT00000006655.1">
    <property type="protein sequence ID" value="ENSCSAVP00000006572.1"/>
    <property type="gene ID" value="ENSCSAVG00000003937.1"/>
</dbReference>
<dbReference type="SMART" id="SM00355">
    <property type="entry name" value="ZnF_C2H2"/>
    <property type="match status" value="15"/>
</dbReference>
<feature type="domain" description="C2H2-type" evidence="12">
    <location>
        <begin position="334"/>
        <end position="362"/>
    </location>
</feature>
<keyword evidence="5" id="KW-0862">Zinc</keyword>
<feature type="domain" description="C2H2-type" evidence="12">
    <location>
        <begin position="632"/>
        <end position="660"/>
    </location>
</feature>
<dbReference type="FunFam" id="3.30.160.60:FF:000110">
    <property type="entry name" value="Zinc finger protein-like"/>
    <property type="match status" value="1"/>
</dbReference>
<evidence type="ECO:0000256" key="1">
    <source>
        <dbReference type="ARBA" id="ARBA00004123"/>
    </source>
</evidence>
<feature type="domain" description="C2H2-type" evidence="12">
    <location>
        <begin position="252"/>
        <end position="280"/>
    </location>
</feature>
<dbReference type="PROSITE" id="PS00028">
    <property type="entry name" value="ZINC_FINGER_C2H2_1"/>
    <property type="match status" value="14"/>
</dbReference>
<evidence type="ECO:0000259" key="12">
    <source>
        <dbReference type="PROSITE" id="PS50157"/>
    </source>
</evidence>
<organism evidence="13 14">
    <name type="scientific">Ciona savignyi</name>
    <name type="common">Pacific transparent sea squirt</name>
    <dbReference type="NCBI Taxonomy" id="51511"/>
    <lineage>
        <taxon>Eukaryota</taxon>
        <taxon>Metazoa</taxon>
        <taxon>Chordata</taxon>
        <taxon>Tunicata</taxon>
        <taxon>Ascidiacea</taxon>
        <taxon>Phlebobranchia</taxon>
        <taxon>Cionidae</taxon>
        <taxon>Ciona</taxon>
    </lineage>
</organism>
<dbReference type="FunFam" id="3.30.160.60:FF:001273">
    <property type="entry name" value="Zinc finger protein"/>
    <property type="match status" value="1"/>
</dbReference>
<reference evidence="14" key="1">
    <citation type="submission" date="2003-08" db="EMBL/GenBank/DDBJ databases">
        <authorList>
            <person name="Birren B."/>
            <person name="Nusbaum C."/>
            <person name="Abebe A."/>
            <person name="Abouelleil A."/>
            <person name="Adekoya E."/>
            <person name="Ait-zahra M."/>
            <person name="Allen N."/>
            <person name="Allen T."/>
            <person name="An P."/>
            <person name="Anderson M."/>
            <person name="Anderson S."/>
            <person name="Arachchi H."/>
            <person name="Armbruster J."/>
            <person name="Bachantsang P."/>
            <person name="Baldwin J."/>
            <person name="Barry A."/>
            <person name="Bayul T."/>
            <person name="Blitshsteyn B."/>
            <person name="Bloom T."/>
            <person name="Blye J."/>
            <person name="Boguslavskiy L."/>
            <person name="Borowsky M."/>
            <person name="Boukhgalter B."/>
            <person name="Brunache A."/>
            <person name="Butler J."/>
            <person name="Calixte N."/>
            <person name="Calvo S."/>
            <person name="Camarata J."/>
            <person name="Campo K."/>
            <person name="Chang J."/>
            <person name="Cheshatsang Y."/>
            <person name="Citroen M."/>
            <person name="Collymore A."/>
            <person name="Considine T."/>
            <person name="Cook A."/>
            <person name="Cooke P."/>
            <person name="Corum B."/>
            <person name="Cuomo C."/>
            <person name="David R."/>
            <person name="Dawoe T."/>
            <person name="Degray S."/>
            <person name="Dodge S."/>
            <person name="Dooley K."/>
            <person name="Dorje P."/>
            <person name="Dorjee K."/>
            <person name="Dorris L."/>
            <person name="Duffey N."/>
            <person name="Dupes A."/>
            <person name="Elkins T."/>
            <person name="Engels R."/>
            <person name="Erickson J."/>
            <person name="Farina A."/>
            <person name="Faro S."/>
            <person name="Ferreira P."/>
            <person name="Fischer H."/>
            <person name="Fitzgerald M."/>
            <person name="Foley K."/>
            <person name="Gage D."/>
            <person name="Galagan J."/>
            <person name="Gearin G."/>
            <person name="Gnerre S."/>
            <person name="Gnirke A."/>
            <person name="Goyette A."/>
            <person name="Graham J."/>
            <person name="Grandbois E."/>
            <person name="Gyaltsen K."/>
            <person name="Hafez N."/>
            <person name="Hagopian D."/>
            <person name="Hagos B."/>
            <person name="Hall J."/>
            <person name="Hatcher B."/>
            <person name="Heller A."/>
            <person name="Higgins H."/>
            <person name="Honan T."/>
            <person name="Horn A."/>
            <person name="Houde N."/>
            <person name="Hughes L."/>
            <person name="Hulme W."/>
            <person name="Husby E."/>
            <person name="Iliev I."/>
            <person name="Jaffe D."/>
            <person name="Jones C."/>
            <person name="Kamal M."/>
            <person name="Kamat A."/>
            <person name="Kamvysselis M."/>
            <person name="Karlsson E."/>
            <person name="Kells C."/>
            <person name="Kieu A."/>
            <person name="Kisner P."/>
            <person name="Kodira C."/>
            <person name="Kulbokas E."/>
            <person name="Labutti K."/>
            <person name="Lama D."/>
            <person name="Landers T."/>
            <person name="Leger J."/>
            <person name="Levine S."/>
            <person name="Lewis D."/>
            <person name="Lewis T."/>
            <person name="Lindblad-toh K."/>
            <person name="Liu X."/>
            <person name="Lokyitsang T."/>
            <person name="Lokyitsang Y."/>
            <person name="Lucien O."/>
            <person name="Lui A."/>
            <person name="Ma L.J."/>
            <person name="Mabbitt R."/>
            <person name="Macdonald J."/>
            <person name="Maclean C."/>
            <person name="Major J."/>
            <person name="Manning J."/>
            <person name="Marabella R."/>
            <person name="Maru K."/>
            <person name="Matthews C."/>
            <person name="Mauceli E."/>
            <person name="Mccarthy M."/>
            <person name="Mcdonough S."/>
            <person name="Mcghee T."/>
            <person name="Meldrim J."/>
            <person name="Meneus L."/>
            <person name="Mesirov J."/>
            <person name="Mihalev A."/>
            <person name="Mihova T."/>
            <person name="Mikkelsen T."/>
            <person name="Mlenga V."/>
            <person name="Moru K."/>
            <person name="Mozes J."/>
            <person name="Mulrain L."/>
            <person name="Munson G."/>
            <person name="Naylor J."/>
            <person name="Newes C."/>
            <person name="Nguyen C."/>
            <person name="Nguyen N."/>
            <person name="Nguyen T."/>
            <person name="Nicol R."/>
            <person name="Nielsen C."/>
            <person name="Nizzari M."/>
            <person name="Norbu C."/>
            <person name="Norbu N."/>
            <person name="O'donnell P."/>
            <person name="Okoawo O."/>
            <person name="O'leary S."/>
            <person name="Omotosho B."/>
            <person name="O'neill K."/>
            <person name="Osman S."/>
            <person name="Parker S."/>
            <person name="Perrin D."/>
            <person name="Phunkhang P."/>
            <person name="Piqani B."/>
            <person name="Purcell S."/>
            <person name="Rachupka T."/>
            <person name="Ramasamy U."/>
            <person name="Rameau R."/>
            <person name="Ray V."/>
            <person name="Raymond C."/>
            <person name="Retta R."/>
            <person name="Richardson S."/>
            <person name="Rise C."/>
            <person name="Rodriguez J."/>
            <person name="Rogers J."/>
            <person name="Rogov P."/>
            <person name="Rutman M."/>
            <person name="Schupbach R."/>
            <person name="Seaman C."/>
            <person name="Settipalli S."/>
            <person name="Sharpe T."/>
            <person name="Sheridan J."/>
            <person name="Sherpa N."/>
            <person name="Shi J."/>
            <person name="Smirnov S."/>
            <person name="Smith C."/>
            <person name="Sougnez C."/>
            <person name="Spencer B."/>
            <person name="Stalker J."/>
            <person name="Stange-thomann N."/>
            <person name="Stavropoulos S."/>
            <person name="Stetson K."/>
            <person name="Stone C."/>
            <person name="Stone S."/>
            <person name="Stubbs M."/>
            <person name="Talamas J."/>
            <person name="Tchuinga P."/>
            <person name="Tenzing P."/>
            <person name="Tesfaye S."/>
            <person name="Theodore J."/>
            <person name="Thoulutsang Y."/>
            <person name="Topham K."/>
            <person name="Towey S."/>
            <person name="Tsamla T."/>
            <person name="Tsomo N."/>
            <person name="Vallee D."/>
            <person name="Vassiliev H."/>
            <person name="Venkataraman V."/>
            <person name="Vinson J."/>
            <person name="Vo A."/>
            <person name="Wade C."/>
            <person name="Wang S."/>
            <person name="Wangchuk T."/>
            <person name="Wangdi T."/>
            <person name="Whittaker C."/>
            <person name="Wilkinson J."/>
            <person name="Wu Y."/>
            <person name="Wyman D."/>
            <person name="Yadav S."/>
            <person name="Yang S."/>
            <person name="Yang X."/>
            <person name="Yeager S."/>
            <person name="Yee E."/>
            <person name="Young G."/>
            <person name="Zainoun J."/>
            <person name="Zembeck L."/>
            <person name="Zimmer A."/>
            <person name="Zody M."/>
            <person name="Lander E."/>
        </authorList>
    </citation>
    <scope>NUCLEOTIDE SEQUENCE [LARGE SCALE GENOMIC DNA]</scope>
</reference>
<dbReference type="AlphaFoldDB" id="H2YMM0"/>
<dbReference type="FunFam" id="3.30.160.60:FF:000706">
    <property type="entry name" value="Zinc finger protein"/>
    <property type="match status" value="1"/>
</dbReference>
<evidence type="ECO:0000256" key="6">
    <source>
        <dbReference type="ARBA" id="ARBA00023015"/>
    </source>
</evidence>
<evidence type="ECO:0000313" key="14">
    <source>
        <dbReference type="Proteomes" id="UP000007875"/>
    </source>
</evidence>
<evidence type="ECO:0000256" key="11">
    <source>
        <dbReference type="SAM" id="MobiDB-lite"/>
    </source>
</evidence>
<evidence type="ECO:0000313" key="13">
    <source>
        <dbReference type="Ensembl" id="ENSCSAVP00000006572.1"/>
    </source>
</evidence>
<reference evidence="13" key="2">
    <citation type="submission" date="2025-08" db="UniProtKB">
        <authorList>
            <consortium name="Ensembl"/>
        </authorList>
    </citation>
    <scope>IDENTIFICATION</scope>
</reference>
<dbReference type="eggNOG" id="KOG1721">
    <property type="taxonomic scope" value="Eukaryota"/>
</dbReference>
<feature type="domain" description="C2H2-type" evidence="12">
    <location>
        <begin position="419"/>
        <end position="447"/>
    </location>
</feature>
<dbReference type="PROSITE" id="PS50157">
    <property type="entry name" value="ZINC_FINGER_C2H2_2"/>
    <property type="match status" value="14"/>
</dbReference>
<dbReference type="GO" id="GO:0008270">
    <property type="term" value="F:zinc ion binding"/>
    <property type="evidence" value="ECO:0007669"/>
    <property type="project" value="UniProtKB-KW"/>
</dbReference>
<feature type="domain" description="C2H2-type" evidence="12">
    <location>
        <begin position="845"/>
        <end position="873"/>
    </location>
</feature>